<evidence type="ECO:0000313" key="3">
    <source>
        <dbReference type="EMBL" id="VBA34488.1"/>
    </source>
</evidence>
<dbReference type="RefSeq" id="WP_082274839.1">
    <property type="nucleotide sequence ID" value="NZ_UPHQ01000022.1"/>
</dbReference>
<dbReference type="GO" id="GO:0003677">
    <property type="term" value="F:DNA binding"/>
    <property type="evidence" value="ECO:0007669"/>
    <property type="project" value="InterPro"/>
</dbReference>
<dbReference type="PANTHER" id="PTHR30349:SF64">
    <property type="entry name" value="PROPHAGE INTEGRASE INTD-RELATED"/>
    <property type="match status" value="1"/>
</dbReference>
<dbReference type="PROSITE" id="PS51898">
    <property type="entry name" value="TYR_RECOMBINASE"/>
    <property type="match status" value="1"/>
</dbReference>
<dbReference type="EMBL" id="UPHQ01000022">
    <property type="protein sequence ID" value="VBA34488.1"/>
    <property type="molecule type" value="Genomic_DNA"/>
</dbReference>
<dbReference type="Proteomes" id="UP000267289">
    <property type="component" value="Unassembled WGS sequence"/>
</dbReference>
<sequence length="532" mass="60715">MDFSSFRSVVTVLVGLFWVDIEKHHPGIDTLHLPSDVAEAWKQRLRVVVSKGVVKPRRFYITHLVTVRSFYLDIAEWALEDPTWAQWAVPYPIRRGETIGLGEEKQKVIADMHQRIRERLPHLDAIVEAVEDQRRTTSELLNRASRSQVGQTFEYAGLTYQRVAQYTKRRAARHMGSPRVMVQRLGTREKHDATQAEDDAFWCWAVVETLRHTGIRLEELLELTQLAVVQYQLADTGEVVPLLQIVPSKNNEERVLLIGPELANVLVAIITRLRLYHGGKVPSVSRYDPAERLDGPPLPHLFQRFSNQQARNSVLNLEQVHRLLNLAVAHAGITDAAGEPMRFVPHDFRRMFATEAVTGGLPVHIAAKVLGHASLETTQHYLAVFPDEMIRAYRTYIDKRRSIRPEAEYREPSEQEWVEFRQHFHERKLELGTCGRPYGTPCKHEHACIRCPMLRIDSRQRGRIADIIANLTERIKEAEVNGWLGEVAGLKISREAAVKKLTNLDRAAAAAAQSPVKAELGIPTLRDPLRRR</sequence>
<dbReference type="SUPFAM" id="SSF56349">
    <property type="entry name" value="DNA breaking-rejoining enzymes"/>
    <property type="match status" value="1"/>
</dbReference>
<evidence type="ECO:0000256" key="1">
    <source>
        <dbReference type="ARBA" id="ARBA00023172"/>
    </source>
</evidence>
<keyword evidence="4" id="KW-1185">Reference proteome</keyword>
<proteinExistence type="predicted"/>
<dbReference type="InterPro" id="IPR002104">
    <property type="entry name" value="Integrase_catalytic"/>
</dbReference>
<dbReference type="GO" id="GO:0015074">
    <property type="term" value="P:DNA integration"/>
    <property type="evidence" value="ECO:0007669"/>
    <property type="project" value="InterPro"/>
</dbReference>
<dbReference type="InterPro" id="IPR050090">
    <property type="entry name" value="Tyrosine_recombinase_XerCD"/>
</dbReference>
<name>A0A498PR72_9MYCO</name>
<dbReference type="InterPro" id="IPR013762">
    <property type="entry name" value="Integrase-like_cat_sf"/>
</dbReference>
<gene>
    <name evidence="3" type="primary">xerD_1</name>
    <name evidence="3" type="ORF">LAUMK13_00507</name>
</gene>
<dbReference type="GO" id="GO:0006310">
    <property type="term" value="P:DNA recombination"/>
    <property type="evidence" value="ECO:0007669"/>
    <property type="project" value="UniProtKB-KW"/>
</dbReference>
<keyword evidence="1" id="KW-0233">DNA recombination</keyword>
<protein>
    <submittedName>
        <fullName evidence="3">Tyrosine recombinase XerD</fullName>
    </submittedName>
</protein>
<evidence type="ECO:0000313" key="4">
    <source>
        <dbReference type="Proteomes" id="UP000267289"/>
    </source>
</evidence>
<dbReference type="AlphaFoldDB" id="A0A498PR72"/>
<dbReference type="PANTHER" id="PTHR30349">
    <property type="entry name" value="PHAGE INTEGRASE-RELATED"/>
    <property type="match status" value="1"/>
</dbReference>
<dbReference type="CDD" id="cd00397">
    <property type="entry name" value="DNA_BRE_C"/>
    <property type="match status" value="1"/>
</dbReference>
<feature type="domain" description="Tyr recombinase" evidence="2">
    <location>
        <begin position="180"/>
        <end position="394"/>
    </location>
</feature>
<dbReference type="Gene3D" id="1.10.443.10">
    <property type="entry name" value="Intergrase catalytic core"/>
    <property type="match status" value="1"/>
</dbReference>
<dbReference type="InterPro" id="IPR011010">
    <property type="entry name" value="DNA_brk_join_enz"/>
</dbReference>
<dbReference type="Pfam" id="PF00589">
    <property type="entry name" value="Phage_integrase"/>
    <property type="match status" value="1"/>
</dbReference>
<dbReference type="OrthoDB" id="3522542at2"/>
<evidence type="ECO:0000259" key="2">
    <source>
        <dbReference type="PROSITE" id="PS51898"/>
    </source>
</evidence>
<accession>A0A498PR72</accession>
<organism evidence="3 4">
    <name type="scientific">Mycobacterium innocens</name>
    <dbReference type="NCBI Taxonomy" id="2341083"/>
    <lineage>
        <taxon>Bacteria</taxon>
        <taxon>Bacillati</taxon>
        <taxon>Actinomycetota</taxon>
        <taxon>Actinomycetes</taxon>
        <taxon>Mycobacteriales</taxon>
        <taxon>Mycobacteriaceae</taxon>
        <taxon>Mycobacterium</taxon>
    </lineage>
</organism>
<reference evidence="3 4" key="1">
    <citation type="submission" date="2018-09" db="EMBL/GenBank/DDBJ databases">
        <authorList>
            <person name="Tagini F."/>
        </authorList>
    </citation>
    <scope>NUCLEOTIDE SEQUENCE [LARGE SCALE GENOMIC DNA]</scope>
    <source>
        <strain evidence="3 4">MK13</strain>
    </source>
</reference>